<keyword evidence="9" id="KW-1185">Reference proteome</keyword>
<reference evidence="8 9" key="1">
    <citation type="journal article" date="2023" name="Life. Sci Alliance">
        <title>Evolutionary insights into 3D genome organization and epigenetic landscape of Vigna mungo.</title>
        <authorList>
            <person name="Junaid A."/>
            <person name="Singh B."/>
            <person name="Bhatia S."/>
        </authorList>
    </citation>
    <scope>NUCLEOTIDE SEQUENCE [LARGE SCALE GENOMIC DNA]</scope>
    <source>
        <strain evidence="8">Urdbean</strain>
    </source>
</reference>
<keyword evidence="3 6" id="KW-0812">Transmembrane</keyword>
<feature type="repeat" description="Solcar" evidence="6">
    <location>
        <begin position="292"/>
        <end position="384"/>
    </location>
</feature>
<evidence type="ECO:0000256" key="2">
    <source>
        <dbReference type="ARBA" id="ARBA00022448"/>
    </source>
</evidence>
<accession>A0AAQ3P0D8</accession>
<keyword evidence="5 6" id="KW-0472">Membrane</keyword>
<feature type="repeat" description="Solcar" evidence="6">
    <location>
        <begin position="29"/>
        <end position="109"/>
    </location>
</feature>
<evidence type="ECO:0000256" key="6">
    <source>
        <dbReference type="PROSITE-ProRule" id="PRU00282"/>
    </source>
</evidence>
<evidence type="ECO:0008006" key="10">
    <source>
        <dbReference type="Google" id="ProtNLM"/>
    </source>
</evidence>
<name>A0AAQ3P0D8_VIGMU</name>
<dbReference type="Pfam" id="PF00153">
    <property type="entry name" value="Mito_carr"/>
    <property type="match status" value="3"/>
</dbReference>
<organism evidence="8 9">
    <name type="scientific">Vigna mungo</name>
    <name type="common">Black gram</name>
    <name type="synonym">Phaseolus mungo</name>
    <dbReference type="NCBI Taxonomy" id="3915"/>
    <lineage>
        <taxon>Eukaryota</taxon>
        <taxon>Viridiplantae</taxon>
        <taxon>Streptophyta</taxon>
        <taxon>Embryophyta</taxon>
        <taxon>Tracheophyta</taxon>
        <taxon>Spermatophyta</taxon>
        <taxon>Magnoliopsida</taxon>
        <taxon>eudicotyledons</taxon>
        <taxon>Gunneridae</taxon>
        <taxon>Pentapetalae</taxon>
        <taxon>rosids</taxon>
        <taxon>fabids</taxon>
        <taxon>Fabales</taxon>
        <taxon>Fabaceae</taxon>
        <taxon>Papilionoideae</taxon>
        <taxon>50 kb inversion clade</taxon>
        <taxon>NPAAA clade</taxon>
        <taxon>indigoferoid/millettioid clade</taxon>
        <taxon>Phaseoleae</taxon>
        <taxon>Vigna</taxon>
    </lineage>
</organism>
<dbReference type="Proteomes" id="UP001374535">
    <property type="component" value="Chromosome 2"/>
</dbReference>
<evidence type="ECO:0000256" key="1">
    <source>
        <dbReference type="ARBA" id="ARBA00004141"/>
    </source>
</evidence>
<evidence type="ECO:0000256" key="3">
    <source>
        <dbReference type="ARBA" id="ARBA00022692"/>
    </source>
</evidence>
<dbReference type="AlphaFoldDB" id="A0AAQ3P0D8"/>
<keyword evidence="2 7" id="KW-0813">Transport</keyword>
<gene>
    <name evidence="8" type="ORF">V8G54_005604</name>
</gene>
<dbReference type="InterPro" id="IPR018108">
    <property type="entry name" value="MCP_transmembrane"/>
</dbReference>
<dbReference type="InterPro" id="IPR002067">
    <property type="entry name" value="MCP"/>
</dbReference>
<dbReference type="SUPFAM" id="SSF103506">
    <property type="entry name" value="Mitochondrial carrier"/>
    <property type="match status" value="1"/>
</dbReference>
<keyword evidence="4" id="KW-0677">Repeat</keyword>
<dbReference type="InterPro" id="IPR023395">
    <property type="entry name" value="MCP_dom_sf"/>
</dbReference>
<dbReference type="GO" id="GO:0055085">
    <property type="term" value="P:transmembrane transport"/>
    <property type="evidence" value="ECO:0007669"/>
    <property type="project" value="InterPro"/>
</dbReference>
<sequence>MDSSQGSTIAGFVDNASIQRKQSSFDGVPVYVKELIAGGFAGALSKTAVAPLERVKILWQMYMIYDVVTFLLPSSLREKVLNGGNGAGVIRIVPYAALHFMTYERYKSWILNNYPMLGSAGSAAGGTSVLCTYPLDLARTKLAYQGDLMNRDILIPICIVHGTANFPIIWGLLHLGCKFGDSPSKHICDQGQDHSLPPARSLYVENDKIAPYLIYLYAQVVDTREGIKDGMRGVQPTHNGIKGVLTSVYKEGGARGLYRGAGPTLTGILPYAGLKFYMYEKLKTYLPEEHQKSIVMRLSCGALAGLFGQTLTYPLDVVKRQMQVGSLQNATHENVRYKNTIDGLRTIVRNQGWRQLFHGIVPSAAISFTTYDMMKSWLGIPPQQQKSRSVSAA</sequence>
<dbReference type="EMBL" id="CP144699">
    <property type="protein sequence ID" value="WVZ18282.1"/>
    <property type="molecule type" value="Genomic_DNA"/>
</dbReference>
<evidence type="ECO:0000256" key="4">
    <source>
        <dbReference type="ARBA" id="ARBA00022737"/>
    </source>
</evidence>
<dbReference type="PRINTS" id="PR00926">
    <property type="entry name" value="MITOCARRIER"/>
</dbReference>
<dbReference type="Gene3D" id="1.50.40.10">
    <property type="entry name" value="Mitochondrial carrier domain"/>
    <property type="match status" value="1"/>
</dbReference>
<dbReference type="PROSITE" id="PS50920">
    <property type="entry name" value="SOLCAR"/>
    <property type="match status" value="3"/>
</dbReference>
<dbReference type="GO" id="GO:0016020">
    <property type="term" value="C:membrane"/>
    <property type="evidence" value="ECO:0007669"/>
    <property type="project" value="UniProtKB-SubCell"/>
</dbReference>
<dbReference type="PANTHER" id="PTHR24089">
    <property type="entry name" value="SOLUTE CARRIER FAMILY 25"/>
    <property type="match status" value="1"/>
</dbReference>
<evidence type="ECO:0000313" key="8">
    <source>
        <dbReference type="EMBL" id="WVZ18282.1"/>
    </source>
</evidence>
<feature type="repeat" description="Solcar" evidence="6">
    <location>
        <begin position="198"/>
        <end position="285"/>
    </location>
</feature>
<comment type="similarity">
    <text evidence="7">Belongs to the mitochondrial carrier (TC 2.A.29) family.</text>
</comment>
<evidence type="ECO:0000256" key="5">
    <source>
        <dbReference type="ARBA" id="ARBA00023136"/>
    </source>
</evidence>
<evidence type="ECO:0000256" key="7">
    <source>
        <dbReference type="RuleBase" id="RU000488"/>
    </source>
</evidence>
<protein>
    <recommendedName>
        <fullName evidence="10">Mitochondrial carrier protein</fullName>
    </recommendedName>
</protein>
<comment type="subcellular location">
    <subcellularLocation>
        <location evidence="1">Membrane</location>
        <topology evidence="1">Multi-pass membrane protein</topology>
    </subcellularLocation>
</comment>
<proteinExistence type="inferred from homology"/>
<evidence type="ECO:0000313" key="9">
    <source>
        <dbReference type="Proteomes" id="UP001374535"/>
    </source>
</evidence>